<organism evidence="3 4">
    <name type="scientific">Takifugu bimaculatus</name>
    <dbReference type="NCBI Taxonomy" id="433685"/>
    <lineage>
        <taxon>Eukaryota</taxon>
        <taxon>Metazoa</taxon>
        <taxon>Chordata</taxon>
        <taxon>Craniata</taxon>
        <taxon>Vertebrata</taxon>
        <taxon>Euteleostomi</taxon>
        <taxon>Actinopterygii</taxon>
        <taxon>Neopterygii</taxon>
        <taxon>Teleostei</taxon>
        <taxon>Neoteleostei</taxon>
        <taxon>Acanthomorphata</taxon>
        <taxon>Eupercaria</taxon>
        <taxon>Tetraodontiformes</taxon>
        <taxon>Tetradontoidea</taxon>
        <taxon>Tetraodontidae</taxon>
        <taxon>Takifugu</taxon>
    </lineage>
</organism>
<sequence length="172" mass="18457">MKLPALLFVSLSVAAFPSGEQNKPLGSEEMKWNLTDPLRLPALSASLNSAEEDGVAAQHDGLTELQKIDQMEFEAAQRNEAARKNVTEEQKDDSGHHHDEQSAAEGDGKEQRSGTSHAPEDSESSEETEGRQRRDEITVDSTKERDGQCSTTGPSVRGGGGPDDAGAQGELQ</sequence>
<dbReference type="Proteomes" id="UP000516260">
    <property type="component" value="Chromosome 21"/>
</dbReference>
<feature type="compositionally biased region" description="Basic and acidic residues" evidence="1">
    <location>
        <begin position="70"/>
        <end position="112"/>
    </location>
</feature>
<proteinExistence type="predicted"/>
<dbReference type="EMBL" id="SWLE01000014">
    <property type="protein sequence ID" value="TNM91902.1"/>
    <property type="molecule type" value="Genomic_DNA"/>
</dbReference>
<gene>
    <name evidence="3" type="ORF">fugu_018914</name>
</gene>
<evidence type="ECO:0000313" key="4">
    <source>
        <dbReference type="Proteomes" id="UP000516260"/>
    </source>
</evidence>
<comment type="caution">
    <text evidence="3">The sequence shown here is derived from an EMBL/GenBank/DDBJ whole genome shotgun (WGS) entry which is preliminary data.</text>
</comment>
<feature type="chain" id="PRO_5021441835" evidence="2">
    <location>
        <begin position="16"/>
        <end position="172"/>
    </location>
</feature>
<feature type="compositionally biased region" description="Basic and acidic residues" evidence="1">
    <location>
        <begin position="128"/>
        <end position="147"/>
    </location>
</feature>
<reference evidence="3 4" key="1">
    <citation type="submission" date="2019-04" db="EMBL/GenBank/DDBJ databases">
        <title>The sequence and de novo assembly of Takifugu bimaculatus genome using PacBio and Hi-C technologies.</title>
        <authorList>
            <person name="Xu P."/>
            <person name="Liu B."/>
            <person name="Zhou Z."/>
        </authorList>
    </citation>
    <scope>NUCLEOTIDE SEQUENCE [LARGE SCALE GENOMIC DNA]</scope>
    <source>
        <strain evidence="3">TB-2018</strain>
        <tissue evidence="3">Muscle</tissue>
    </source>
</reference>
<name>A0A4Z2BIZ8_9TELE</name>
<keyword evidence="4" id="KW-1185">Reference proteome</keyword>
<protein>
    <submittedName>
        <fullName evidence="3">Uncharacterized protein</fullName>
    </submittedName>
</protein>
<keyword evidence="2" id="KW-0732">Signal</keyword>
<feature type="signal peptide" evidence="2">
    <location>
        <begin position="1"/>
        <end position="15"/>
    </location>
</feature>
<feature type="region of interest" description="Disordered" evidence="1">
    <location>
        <begin position="70"/>
        <end position="172"/>
    </location>
</feature>
<accession>A0A4Z2BIZ8</accession>
<evidence type="ECO:0000313" key="3">
    <source>
        <dbReference type="EMBL" id="TNM91902.1"/>
    </source>
</evidence>
<evidence type="ECO:0000256" key="1">
    <source>
        <dbReference type="SAM" id="MobiDB-lite"/>
    </source>
</evidence>
<evidence type="ECO:0000256" key="2">
    <source>
        <dbReference type="SAM" id="SignalP"/>
    </source>
</evidence>
<dbReference type="AlphaFoldDB" id="A0A4Z2BIZ8"/>